<dbReference type="Proteomes" id="UP000825051">
    <property type="component" value="Chromosome"/>
</dbReference>
<dbReference type="EMBL" id="CP080507">
    <property type="protein sequence ID" value="QYM80744.1"/>
    <property type="molecule type" value="Genomic_DNA"/>
</dbReference>
<dbReference type="Gene3D" id="3.40.50.720">
    <property type="entry name" value="NAD(P)-binding Rossmann-like Domain"/>
    <property type="match status" value="1"/>
</dbReference>
<dbReference type="SUPFAM" id="SSF55347">
    <property type="entry name" value="Glyceraldehyde-3-phosphate dehydrogenase-like, C-terminal domain"/>
    <property type="match status" value="1"/>
</dbReference>
<dbReference type="InterPro" id="IPR000683">
    <property type="entry name" value="Gfo/Idh/MocA-like_OxRdtase_N"/>
</dbReference>
<evidence type="ECO:0000313" key="3">
    <source>
        <dbReference type="Proteomes" id="UP000825051"/>
    </source>
</evidence>
<dbReference type="KEGG" id="ole:K0B96_02735"/>
<evidence type="ECO:0000259" key="1">
    <source>
        <dbReference type="Pfam" id="PF01408"/>
    </source>
</evidence>
<reference evidence="2" key="1">
    <citation type="submission" date="2021-08" db="EMBL/GenBank/DDBJ databases">
        <title>Genome of a novel bacterium of the phylum Verrucomicrobia, Oleiharenicola sp. KSB-15.</title>
        <authorList>
            <person name="Chung J.-H."/>
            <person name="Ahn J.-H."/>
            <person name="Yoon Y."/>
            <person name="Kim D.-Y."/>
            <person name="An S.-H."/>
            <person name="Park I."/>
            <person name="Yeon J."/>
        </authorList>
    </citation>
    <scope>NUCLEOTIDE SEQUENCE</scope>
    <source>
        <strain evidence="2">KSB-15</strain>
    </source>
</reference>
<name>A0A8F9TWZ4_9BACT</name>
<dbReference type="PANTHER" id="PTHR43249:SF1">
    <property type="entry name" value="D-GLUCOSIDE 3-DEHYDROGENASE"/>
    <property type="match status" value="1"/>
</dbReference>
<organism evidence="2 3">
    <name type="scientific">Horticoccus luteus</name>
    <dbReference type="NCBI Taxonomy" id="2862869"/>
    <lineage>
        <taxon>Bacteria</taxon>
        <taxon>Pseudomonadati</taxon>
        <taxon>Verrucomicrobiota</taxon>
        <taxon>Opitutia</taxon>
        <taxon>Opitutales</taxon>
        <taxon>Opitutaceae</taxon>
        <taxon>Horticoccus</taxon>
    </lineage>
</organism>
<proteinExistence type="predicted"/>
<dbReference type="GO" id="GO:0000166">
    <property type="term" value="F:nucleotide binding"/>
    <property type="evidence" value="ECO:0007669"/>
    <property type="project" value="InterPro"/>
</dbReference>
<dbReference type="AlphaFoldDB" id="A0A8F9TWZ4"/>
<dbReference type="InterPro" id="IPR036291">
    <property type="entry name" value="NAD(P)-bd_dom_sf"/>
</dbReference>
<evidence type="ECO:0000313" key="2">
    <source>
        <dbReference type="EMBL" id="QYM80744.1"/>
    </source>
</evidence>
<accession>A0A8F9TWZ4</accession>
<dbReference type="Gene3D" id="3.30.360.10">
    <property type="entry name" value="Dihydrodipicolinate Reductase, domain 2"/>
    <property type="match status" value="1"/>
</dbReference>
<dbReference type="PANTHER" id="PTHR43249">
    <property type="entry name" value="UDP-N-ACETYL-2-AMINO-2-DEOXY-D-GLUCURONATE OXIDASE"/>
    <property type="match status" value="1"/>
</dbReference>
<dbReference type="SUPFAM" id="SSF51735">
    <property type="entry name" value="NAD(P)-binding Rossmann-fold domains"/>
    <property type="match status" value="1"/>
</dbReference>
<dbReference type="InterPro" id="IPR052515">
    <property type="entry name" value="Gfo/Idh/MocA_Oxidoreductase"/>
</dbReference>
<keyword evidence="3" id="KW-1185">Reference proteome</keyword>
<feature type="domain" description="Gfo/Idh/MocA-like oxidoreductase N-terminal" evidence="1">
    <location>
        <begin position="3"/>
        <end position="120"/>
    </location>
</feature>
<dbReference type="Pfam" id="PF01408">
    <property type="entry name" value="GFO_IDH_MocA"/>
    <property type="match status" value="1"/>
</dbReference>
<sequence>MGGFAGWHHNAVARLEEQGEARLICTCDPQAAAFAAQQQSWHLAQRGVRVFEDYRAMLEACHRELDLVVVPTPIQLHSEMHAAVTALGIPVYLEKPPTLDYAELEQMITNDRRSPKASLVGFNFIIEPQRRALKQRLLAGEFGALRAATLSAFWPRPAEYFQRNNWAGRLLLNDRVVLDSCFGNALAHFVHNILFWTGAPDLASWGQIAAVRAELYRAHAIEGADTFFTEADTTSGVTMRFALSHACSGASTHVETVLCDNATIRYVVGGTIEIRWNDGRVDTMPFENFDGLVENHRDYYRYLRGESPRPATTLVDCRPFVTLNDLAHISAGQITMLGADRVTAIRDEKEQKEYLAIAGLSSAVERFIARGEWPSASGWPRPPGDVVTPADLPRLYETVRAMAAARPQVP</sequence>
<gene>
    <name evidence="2" type="ORF">K0B96_02735</name>
</gene>
<protein>
    <submittedName>
        <fullName evidence="2">Gfo/Idh/MocA family oxidoreductase</fullName>
    </submittedName>
</protein>